<feature type="chain" id="PRO_5038051681" evidence="1">
    <location>
        <begin position="25"/>
        <end position="337"/>
    </location>
</feature>
<sequence>MKKYLCVLIIGMIILMSGCGKTSAGIPPYQQIDEIIEQFNNNGMTMESTDKISKNLPNGCKASVSFTDEDMAARMEANVFNDYQDSGVIEIYKNNEKAVKAAQEFEDSIKYPFGFLIIKDNVLLKLNVHYSDAYVELYCESIGGELYKKFRVEQIITSEKTQENTIFTEEERKSINEVSYSNGDKTTWIKSGNVYDAITKIYPKVTLQCLENTESSDEKVKNLFIEIDPSKVDFYESLVTYMSITKEIVQQCSTELMGENYTCIIAAYDPSKESVDIKYGVLHFNIIPTSDGLHLEEGELGNVVGDLGSNPLIIRDRPNIVVDLVKAEDESGIVEIK</sequence>
<keyword evidence="1" id="KW-0732">Signal</keyword>
<proteinExistence type="predicted"/>
<dbReference type="RefSeq" id="WP_238720442.1">
    <property type="nucleotide sequence ID" value="NZ_JAHQCW010000002.1"/>
</dbReference>
<evidence type="ECO:0000256" key="1">
    <source>
        <dbReference type="SAM" id="SignalP"/>
    </source>
</evidence>
<comment type="caution">
    <text evidence="2">The sequence shown here is derived from an EMBL/GenBank/DDBJ whole genome shotgun (WGS) entry which is preliminary data.</text>
</comment>
<dbReference type="PROSITE" id="PS51257">
    <property type="entry name" value="PROKAR_LIPOPROTEIN"/>
    <property type="match status" value="1"/>
</dbReference>
<protein>
    <submittedName>
        <fullName evidence="2">Uncharacterized protein</fullName>
    </submittedName>
</protein>
<reference evidence="2" key="1">
    <citation type="submission" date="2021-06" db="EMBL/GenBank/DDBJ databases">
        <title>Description of novel taxa of the family Lachnospiraceae.</title>
        <authorList>
            <person name="Chaplin A.V."/>
            <person name="Sokolova S.R."/>
            <person name="Pikina A.P."/>
            <person name="Korzhanova M."/>
            <person name="Belova V."/>
            <person name="Korostin D."/>
            <person name="Efimov B.A."/>
        </authorList>
    </citation>
    <scope>NUCLEOTIDE SEQUENCE</scope>
    <source>
        <strain evidence="2">ASD5720</strain>
    </source>
</reference>
<dbReference type="AlphaFoldDB" id="A0A949JUD8"/>
<evidence type="ECO:0000313" key="2">
    <source>
        <dbReference type="EMBL" id="MBU9735293.1"/>
    </source>
</evidence>
<feature type="signal peptide" evidence="1">
    <location>
        <begin position="1"/>
        <end position="24"/>
    </location>
</feature>
<evidence type="ECO:0000313" key="3">
    <source>
        <dbReference type="Proteomes" id="UP000712157"/>
    </source>
</evidence>
<accession>A0A949JUD8</accession>
<keyword evidence="3" id="KW-1185">Reference proteome</keyword>
<dbReference type="Proteomes" id="UP000712157">
    <property type="component" value="Unassembled WGS sequence"/>
</dbReference>
<dbReference type="EMBL" id="JAHQCW010000002">
    <property type="protein sequence ID" value="MBU9735293.1"/>
    <property type="molecule type" value="Genomic_DNA"/>
</dbReference>
<name>A0A949JUD8_9FIRM</name>
<organism evidence="2 3">
    <name type="scientific">Diplocloster agilis</name>
    <dbReference type="NCBI Taxonomy" id="2850323"/>
    <lineage>
        <taxon>Bacteria</taxon>
        <taxon>Bacillati</taxon>
        <taxon>Bacillota</taxon>
        <taxon>Clostridia</taxon>
        <taxon>Lachnospirales</taxon>
        <taxon>Lachnospiraceae</taxon>
        <taxon>Diplocloster</taxon>
    </lineage>
</organism>
<gene>
    <name evidence="2" type="ORF">KTH89_02025</name>
</gene>